<organism evidence="1 2">
    <name type="scientific">Hibiscus sabdariffa</name>
    <name type="common">roselle</name>
    <dbReference type="NCBI Taxonomy" id="183260"/>
    <lineage>
        <taxon>Eukaryota</taxon>
        <taxon>Viridiplantae</taxon>
        <taxon>Streptophyta</taxon>
        <taxon>Embryophyta</taxon>
        <taxon>Tracheophyta</taxon>
        <taxon>Spermatophyta</taxon>
        <taxon>Magnoliopsida</taxon>
        <taxon>eudicotyledons</taxon>
        <taxon>Gunneridae</taxon>
        <taxon>Pentapetalae</taxon>
        <taxon>rosids</taxon>
        <taxon>malvids</taxon>
        <taxon>Malvales</taxon>
        <taxon>Malvaceae</taxon>
        <taxon>Malvoideae</taxon>
        <taxon>Hibiscus</taxon>
    </lineage>
</organism>
<gene>
    <name evidence="1" type="ORF">V6N12_057886</name>
</gene>
<protein>
    <submittedName>
        <fullName evidence="1">Uncharacterized protein</fullName>
    </submittedName>
</protein>
<evidence type="ECO:0000313" key="2">
    <source>
        <dbReference type="Proteomes" id="UP001472677"/>
    </source>
</evidence>
<evidence type="ECO:0000313" key="1">
    <source>
        <dbReference type="EMBL" id="KAK8501555.1"/>
    </source>
</evidence>
<comment type="caution">
    <text evidence="1">The sequence shown here is derived from an EMBL/GenBank/DDBJ whole genome shotgun (WGS) entry which is preliminary data.</text>
</comment>
<keyword evidence="2" id="KW-1185">Reference proteome</keyword>
<sequence>MEPHQHLKVAVAAMPNVTVDDNLQCCVWRITRLEVRKGNLTFRLLFYDSKFKEHVTRNGKGLALQMTQVVADDTTSSSNKKDDDVQTPMVRIIAFQAIDPCSTPGKRIIAKSDPEIASNTNGPLIVCSPTVRIIAFKAIDLDVKDMNTASIPLLASIKSSAVLNRI</sequence>
<dbReference type="EMBL" id="JBBPBM010000185">
    <property type="protein sequence ID" value="KAK8501555.1"/>
    <property type="molecule type" value="Genomic_DNA"/>
</dbReference>
<name>A0ABR2B3W0_9ROSI</name>
<reference evidence="1 2" key="1">
    <citation type="journal article" date="2024" name="G3 (Bethesda)">
        <title>Genome assembly of Hibiscus sabdariffa L. provides insights into metabolisms of medicinal natural products.</title>
        <authorList>
            <person name="Kim T."/>
        </authorList>
    </citation>
    <scope>NUCLEOTIDE SEQUENCE [LARGE SCALE GENOMIC DNA]</scope>
    <source>
        <strain evidence="1">TK-2024</strain>
        <tissue evidence="1">Old leaves</tissue>
    </source>
</reference>
<dbReference type="Proteomes" id="UP001472677">
    <property type="component" value="Unassembled WGS sequence"/>
</dbReference>
<proteinExistence type="predicted"/>
<accession>A0ABR2B3W0</accession>